<dbReference type="EMBL" id="MU069699">
    <property type="protein sequence ID" value="KAF5835558.1"/>
    <property type="molecule type" value="Genomic_DNA"/>
</dbReference>
<accession>A0ABQ7GLW6</accession>
<keyword evidence="2" id="KW-1185">Reference proteome</keyword>
<gene>
    <name evidence="1" type="ORF">DUNSADRAFT_7211</name>
</gene>
<organism evidence="1 2">
    <name type="scientific">Dunaliella salina</name>
    <name type="common">Green alga</name>
    <name type="synonym">Protococcus salinus</name>
    <dbReference type="NCBI Taxonomy" id="3046"/>
    <lineage>
        <taxon>Eukaryota</taxon>
        <taxon>Viridiplantae</taxon>
        <taxon>Chlorophyta</taxon>
        <taxon>core chlorophytes</taxon>
        <taxon>Chlorophyceae</taxon>
        <taxon>CS clade</taxon>
        <taxon>Chlamydomonadales</taxon>
        <taxon>Dunaliellaceae</taxon>
        <taxon>Dunaliella</taxon>
    </lineage>
</organism>
<comment type="caution">
    <text evidence="1">The sequence shown here is derived from an EMBL/GenBank/DDBJ whole genome shotgun (WGS) entry which is preliminary data.</text>
</comment>
<reference evidence="1" key="1">
    <citation type="submission" date="2017-08" db="EMBL/GenBank/DDBJ databases">
        <authorList>
            <person name="Polle J.E."/>
            <person name="Barry K."/>
            <person name="Cushman J."/>
            <person name="Schmutz J."/>
            <person name="Tran D."/>
            <person name="Hathwaick L.T."/>
            <person name="Yim W.C."/>
            <person name="Jenkins J."/>
            <person name="Mckie-Krisberg Z.M."/>
            <person name="Prochnik S."/>
            <person name="Lindquist E."/>
            <person name="Dockter R.B."/>
            <person name="Adam C."/>
            <person name="Molina H."/>
            <person name="Bunkerborg J."/>
            <person name="Jin E."/>
            <person name="Buchheim M."/>
            <person name="Magnuson J."/>
        </authorList>
    </citation>
    <scope>NUCLEOTIDE SEQUENCE</scope>
    <source>
        <strain evidence="1">CCAP 19/18</strain>
    </source>
</reference>
<protein>
    <submittedName>
        <fullName evidence="1">Uncharacterized protein</fullName>
    </submittedName>
</protein>
<evidence type="ECO:0000313" key="2">
    <source>
        <dbReference type="Proteomes" id="UP000815325"/>
    </source>
</evidence>
<dbReference type="Proteomes" id="UP000815325">
    <property type="component" value="Unassembled WGS sequence"/>
</dbReference>
<sequence length="201" mass="22683">MATHVGFHVVCLTNIYLDDKAYVGQAHSVEARTRGRRSCPVERMKNNPRIYGWNAFELIVIQSGIFQQDATRPKSRTLSTVMASFQRTHGQNPLSLDCGTHGSWAMKRRYLLQLCGPGLHHWGGKVTKGAMDSIFNRFQQTLKGSWPMQHRCTKQDIKDMTDMTDIRALAGTKQGIKDMTDMTDIRALAGTKQGIKDIRDT</sequence>
<evidence type="ECO:0000313" key="1">
    <source>
        <dbReference type="EMBL" id="KAF5835558.1"/>
    </source>
</evidence>
<name>A0ABQ7GLW6_DUNSA</name>
<proteinExistence type="predicted"/>